<evidence type="ECO:0000256" key="4">
    <source>
        <dbReference type="ARBA" id="ARBA00022475"/>
    </source>
</evidence>
<keyword evidence="11" id="KW-0472">Membrane</keyword>
<dbReference type="RefSeq" id="WP_074199798.1">
    <property type="nucleotide sequence ID" value="NZ_FSQZ01000001.1"/>
</dbReference>
<evidence type="ECO:0000256" key="18">
    <source>
        <dbReference type="ARBA" id="ARBA00043210"/>
    </source>
</evidence>
<dbReference type="PANTHER" id="PTHR12418">
    <property type="entry name" value="ACYL-COENZYME A THIOESTERASE THEM4"/>
    <property type="match status" value="1"/>
</dbReference>
<accession>A0ABY1JEC4</accession>
<evidence type="ECO:0000256" key="5">
    <source>
        <dbReference type="ARBA" id="ARBA00022490"/>
    </source>
</evidence>
<keyword evidence="10" id="KW-0443">Lipid metabolism</keyword>
<comment type="catalytic activity">
    <reaction evidence="14">
        <text>(9Z)-octadecenoyl-CoA + H2O = (9Z)-octadecenoate + CoA + H(+)</text>
        <dbReference type="Rhea" id="RHEA:40139"/>
        <dbReference type="ChEBI" id="CHEBI:15377"/>
        <dbReference type="ChEBI" id="CHEBI:15378"/>
        <dbReference type="ChEBI" id="CHEBI:30823"/>
        <dbReference type="ChEBI" id="CHEBI:57287"/>
        <dbReference type="ChEBI" id="CHEBI:57387"/>
    </reaction>
    <physiologicalReaction direction="left-to-right" evidence="14">
        <dbReference type="Rhea" id="RHEA:40140"/>
    </physiologicalReaction>
</comment>
<dbReference type="InterPro" id="IPR029069">
    <property type="entry name" value="HotDog_dom_sf"/>
</dbReference>
<evidence type="ECO:0000256" key="19">
    <source>
        <dbReference type="ARBA" id="ARBA00047588"/>
    </source>
</evidence>
<comment type="subcellular location">
    <subcellularLocation>
        <location evidence="3">Cell projection</location>
        <location evidence="3">Ruffle membrane</location>
    </subcellularLocation>
    <subcellularLocation>
        <location evidence="2">Cytoplasm</location>
    </subcellularLocation>
    <subcellularLocation>
        <location evidence="1">Membrane</location>
        <topology evidence="1">Peripheral membrane protein</topology>
    </subcellularLocation>
</comment>
<evidence type="ECO:0000256" key="12">
    <source>
        <dbReference type="ARBA" id="ARBA00023273"/>
    </source>
</evidence>
<gene>
    <name evidence="25" type="ORF">SAMN05444368_1513</name>
</gene>
<feature type="domain" description="Thioesterase" evidence="24">
    <location>
        <begin position="53"/>
        <end position="127"/>
    </location>
</feature>
<dbReference type="Gene3D" id="3.10.129.10">
    <property type="entry name" value="Hotdog Thioesterase"/>
    <property type="match status" value="1"/>
</dbReference>
<organism evidence="25 26">
    <name type="scientific">Acetomicrobium flavidum</name>
    <dbReference type="NCBI Taxonomy" id="49896"/>
    <lineage>
        <taxon>Bacteria</taxon>
        <taxon>Thermotogati</taxon>
        <taxon>Synergistota</taxon>
        <taxon>Synergistia</taxon>
        <taxon>Synergistales</taxon>
        <taxon>Acetomicrobiaceae</taxon>
        <taxon>Acetomicrobium</taxon>
    </lineage>
</organism>
<keyword evidence="7" id="KW-0378">Hydrolase</keyword>
<sequence>MSLKVLPGTPSCFVCGDKKENSRSLELNICWDEDDEHTSISFVPDGSWCGYEGIVHGGILAAILDDAMAWAIKALDDRTYVTAKMNVTFKRPVQLQRHYSASGFLDRKEERRAYTSALIQDEDGNTCVEAKAVFVLTKAI</sequence>
<evidence type="ECO:0000256" key="6">
    <source>
        <dbReference type="ARBA" id="ARBA00022703"/>
    </source>
</evidence>
<dbReference type="PANTHER" id="PTHR12418:SF19">
    <property type="entry name" value="ACYL-COENZYME A THIOESTERASE THEM4"/>
    <property type="match status" value="1"/>
</dbReference>
<evidence type="ECO:0000256" key="7">
    <source>
        <dbReference type="ARBA" id="ARBA00022801"/>
    </source>
</evidence>
<evidence type="ECO:0000259" key="24">
    <source>
        <dbReference type="Pfam" id="PF03061"/>
    </source>
</evidence>
<keyword evidence="12" id="KW-0966">Cell projection</keyword>
<evidence type="ECO:0000256" key="21">
    <source>
        <dbReference type="ARBA" id="ARBA00047969"/>
    </source>
</evidence>
<comment type="catalytic activity">
    <reaction evidence="20">
        <text>hexadecanoyl-CoA + H2O = hexadecanoate + CoA + H(+)</text>
        <dbReference type="Rhea" id="RHEA:16645"/>
        <dbReference type="ChEBI" id="CHEBI:7896"/>
        <dbReference type="ChEBI" id="CHEBI:15377"/>
        <dbReference type="ChEBI" id="CHEBI:15378"/>
        <dbReference type="ChEBI" id="CHEBI:57287"/>
        <dbReference type="ChEBI" id="CHEBI:57379"/>
        <dbReference type="EC" id="3.1.2.2"/>
    </reaction>
    <physiologicalReaction direction="left-to-right" evidence="20">
        <dbReference type="Rhea" id="RHEA:16646"/>
    </physiologicalReaction>
</comment>
<comment type="catalytic activity">
    <reaction evidence="22">
        <text>dodecanoyl-CoA + H2O = dodecanoate + CoA + H(+)</text>
        <dbReference type="Rhea" id="RHEA:30135"/>
        <dbReference type="ChEBI" id="CHEBI:15377"/>
        <dbReference type="ChEBI" id="CHEBI:15378"/>
        <dbReference type="ChEBI" id="CHEBI:18262"/>
        <dbReference type="ChEBI" id="CHEBI:57287"/>
        <dbReference type="ChEBI" id="CHEBI:57375"/>
    </reaction>
    <physiologicalReaction direction="left-to-right" evidence="22">
        <dbReference type="Rhea" id="RHEA:30136"/>
    </physiologicalReaction>
</comment>
<dbReference type="CDD" id="cd03443">
    <property type="entry name" value="PaaI_thioesterase"/>
    <property type="match status" value="1"/>
</dbReference>
<evidence type="ECO:0000256" key="8">
    <source>
        <dbReference type="ARBA" id="ARBA00022832"/>
    </source>
</evidence>
<proteinExistence type="inferred from homology"/>
<dbReference type="InterPro" id="IPR052365">
    <property type="entry name" value="THEM4/THEM5_acyl-CoA_thioest"/>
</dbReference>
<evidence type="ECO:0000256" key="16">
    <source>
        <dbReference type="ARBA" id="ARBA00038848"/>
    </source>
</evidence>
<evidence type="ECO:0000256" key="17">
    <source>
        <dbReference type="ARBA" id="ARBA00040123"/>
    </source>
</evidence>
<evidence type="ECO:0000256" key="11">
    <source>
        <dbReference type="ARBA" id="ARBA00023136"/>
    </source>
</evidence>
<evidence type="ECO:0000313" key="25">
    <source>
        <dbReference type="EMBL" id="SIN72333.1"/>
    </source>
</evidence>
<comment type="catalytic activity">
    <reaction evidence="19">
        <text>octanoyl-CoA + H2O = octanoate + CoA + H(+)</text>
        <dbReference type="Rhea" id="RHEA:30143"/>
        <dbReference type="ChEBI" id="CHEBI:15377"/>
        <dbReference type="ChEBI" id="CHEBI:15378"/>
        <dbReference type="ChEBI" id="CHEBI:25646"/>
        <dbReference type="ChEBI" id="CHEBI:57287"/>
        <dbReference type="ChEBI" id="CHEBI:57386"/>
    </reaction>
    <physiologicalReaction direction="left-to-right" evidence="19">
        <dbReference type="Rhea" id="RHEA:30144"/>
    </physiologicalReaction>
</comment>
<dbReference type="InterPro" id="IPR006683">
    <property type="entry name" value="Thioestr_dom"/>
</dbReference>
<evidence type="ECO:0000256" key="20">
    <source>
        <dbReference type="ARBA" id="ARBA00047734"/>
    </source>
</evidence>
<comment type="catalytic activity">
    <reaction evidence="13">
        <text>(5Z,8Z,11Z,14Z)-eicosatetraenoyl-CoA + H2O = (5Z,8Z,11Z,14Z)-eicosatetraenoate + CoA + H(+)</text>
        <dbReference type="Rhea" id="RHEA:40151"/>
        <dbReference type="ChEBI" id="CHEBI:15377"/>
        <dbReference type="ChEBI" id="CHEBI:15378"/>
        <dbReference type="ChEBI" id="CHEBI:32395"/>
        <dbReference type="ChEBI" id="CHEBI:57287"/>
        <dbReference type="ChEBI" id="CHEBI:57368"/>
    </reaction>
    <physiologicalReaction direction="left-to-right" evidence="13">
        <dbReference type="Rhea" id="RHEA:40152"/>
    </physiologicalReaction>
</comment>
<evidence type="ECO:0000256" key="15">
    <source>
        <dbReference type="ARBA" id="ARBA00038456"/>
    </source>
</evidence>
<evidence type="ECO:0000256" key="10">
    <source>
        <dbReference type="ARBA" id="ARBA00023098"/>
    </source>
</evidence>
<dbReference type="EMBL" id="FSQZ01000001">
    <property type="protein sequence ID" value="SIN72333.1"/>
    <property type="molecule type" value="Genomic_DNA"/>
</dbReference>
<comment type="catalytic activity">
    <reaction evidence="23">
        <text>tetradecanoyl-CoA + H2O = tetradecanoate + CoA + H(+)</text>
        <dbReference type="Rhea" id="RHEA:40119"/>
        <dbReference type="ChEBI" id="CHEBI:15377"/>
        <dbReference type="ChEBI" id="CHEBI:15378"/>
        <dbReference type="ChEBI" id="CHEBI:30807"/>
        <dbReference type="ChEBI" id="CHEBI:57287"/>
        <dbReference type="ChEBI" id="CHEBI:57385"/>
    </reaction>
    <physiologicalReaction direction="left-to-right" evidence="23">
        <dbReference type="Rhea" id="RHEA:40120"/>
    </physiologicalReaction>
</comment>
<comment type="catalytic activity">
    <reaction evidence="21">
        <text>decanoyl-CoA + H2O = decanoate + CoA + H(+)</text>
        <dbReference type="Rhea" id="RHEA:40059"/>
        <dbReference type="ChEBI" id="CHEBI:15377"/>
        <dbReference type="ChEBI" id="CHEBI:15378"/>
        <dbReference type="ChEBI" id="CHEBI:27689"/>
        <dbReference type="ChEBI" id="CHEBI:57287"/>
        <dbReference type="ChEBI" id="CHEBI:61430"/>
    </reaction>
    <physiologicalReaction direction="left-to-right" evidence="21">
        <dbReference type="Rhea" id="RHEA:40060"/>
    </physiologicalReaction>
</comment>
<comment type="caution">
    <text evidence="25">The sequence shown here is derived from an EMBL/GenBank/DDBJ whole genome shotgun (WGS) entry which is preliminary data.</text>
</comment>
<dbReference type="EC" id="3.1.2.2" evidence="16"/>
<dbReference type="SUPFAM" id="SSF54637">
    <property type="entry name" value="Thioesterase/thiol ester dehydrase-isomerase"/>
    <property type="match status" value="1"/>
</dbReference>
<evidence type="ECO:0000256" key="23">
    <source>
        <dbReference type="ARBA" id="ARBA00048180"/>
    </source>
</evidence>
<evidence type="ECO:0000256" key="13">
    <source>
        <dbReference type="ARBA" id="ARBA00035852"/>
    </source>
</evidence>
<evidence type="ECO:0000256" key="2">
    <source>
        <dbReference type="ARBA" id="ARBA00004496"/>
    </source>
</evidence>
<evidence type="ECO:0000256" key="1">
    <source>
        <dbReference type="ARBA" id="ARBA00004170"/>
    </source>
</evidence>
<evidence type="ECO:0000256" key="22">
    <source>
        <dbReference type="ARBA" id="ARBA00048074"/>
    </source>
</evidence>
<evidence type="ECO:0000256" key="9">
    <source>
        <dbReference type="ARBA" id="ARBA00022946"/>
    </source>
</evidence>
<keyword evidence="26" id="KW-1185">Reference proteome</keyword>
<evidence type="ECO:0000313" key="26">
    <source>
        <dbReference type="Proteomes" id="UP000185093"/>
    </source>
</evidence>
<keyword evidence="9" id="KW-0809">Transit peptide</keyword>
<dbReference type="Proteomes" id="UP000185093">
    <property type="component" value="Unassembled WGS sequence"/>
</dbReference>
<dbReference type="Pfam" id="PF03061">
    <property type="entry name" value="4HBT"/>
    <property type="match status" value="1"/>
</dbReference>
<reference evidence="25 26" key="1">
    <citation type="submission" date="2016-11" db="EMBL/GenBank/DDBJ databases">
        <authorList>
            <person name="Varghese N."/>
            <person name="Submissions S."/>
        </authorList>
    </citation>
    <scope>NUCLEOTIDE SEQUENCE [LARGE SCALE GENOMIC DNA]</scope>
    <source>
        <strain evidence="25 26">DSM 20664</strain>
    </source>
</reference>
<evidence type="ECO:0000256" key="14">
    <source>
        <dbReference type="ARBA" id="ARBA00037002"/>
    </source>
</evidence>
<keyword evidence="5" id="KW-0963">Cytoplasm</keyword>
<protein>
    <recommendedName>
        <fullName evidence="17">Acyl-coenzyme A thioesterase THEM4</fullName>
        <ecNumber evidence="16">3.1.2.2</ecNumber>
    </recommendedName>
    <alternativeName>
        <fullName evidence="18">Thioesterase superfamily member 4</fullName>
    </alternativeName>
</protein>
<keyword evidence="6" id="KW-0053">Apoptosis</keyword>
<keyword evidence="4" id="KW-1003">Cell membrane</keyword>
<name>A0ABY1JEC4_9BACT</name>
<keyword evidence="8" id="KW-0276">Fatty acid metabolism</keyword>
<comment type="similarity">
    <text evidence="15">Belongs to the THEM4/THEM5 thioesterase family.</text>
</comment>
<evidence type="ECO:0000256" key="3">
    <source>
        <dbReference type="ARBA" id="ARBA00004632"/>
    </source>
</evidence>